<feature type="transmembrane region" description="Helical" evidence="6">
    <location>
        <begin position="322"/>
        <end position="344"/>
    </location>
</feature>
<keyword evidence="2" id="KW-1003">Cell membrane</keyword>
<dbReference type="Proteomes" id="UP000295525">
    <property type="component" value="Unassembled WGS sequence"/>
</dbReference>
<evidence type="ECO:0000259" key="7">
    <source>
        <dbReference type="PROSITE" id="PS50850"/>
    </source>
</evidence>
<protein>
    <submittedName>
        <fullName evidence="8">Sugar phosphate permease</fullName>
    </submittedName>
</protein>
<feature type="transmembrane region" description="Helical" evidence="6">
    <location>
        <begin position="356"/>
        <end position="379"/>
    </location>
</feature>
<dbReference type="InterPro" id="IPR020846">
    <property type="entry name" value="MFS_dom"/>
</dbReference>
<dbReference type="InterPro" id="IPR000849">
    <property type="entry name" value="Sugar_P_transporter"/>
</dbReference>
<feature type="transmembrane region" description="Helical" evidence="6">
    <location>
        <begin position="294"/>
        <end position="316"/>
    </location>
</feature>
<evidence type="ECO:0000256" key="4">
    <source>
        <dbReference type="ARBA" id="ARBA00022989"/>
    </source>
</evidence>
<dbReference type="EMBL" id="SMAJ01000013">
    <property type="protein sequence ID" value="TCT04041.1"/>
    <property type="molecule type" value="Genomic_DNA"/>
</dbReference>
<evidence type="ECO:0000256" key="1">
    <source>
        <dbReference type="ARBA" id="ARBA00004651"/>
    </source>
</evidence>
<sequence length="432" mass="47266">MRRFRFRATSTILLLLCLMYFFTYLDRVNVSIAAVGFSKDFGLNKTEVGLVFSAFAYPYLLFQVIGGWVSDRFGAGRTLIACGLVWGVATVLTGMAGGLTSMLIARVLLGFGEGATFPSATSVMSHWVPKEKRGFAQGITHSASRIGNAVAPLIVVAIMASYGWRASFYVVGALSLMWVALWAFSYTEHPKDHPRITQQELDSLPTPPKKRAIKVAWKHLFKRMAPVTIVYFCYGWTLWLFLSWIPQYFLHNYDLNLKKSAIFASSVFLAGVIGDTLGGVVTDKIYKRTGSLKYARSWMVSTCMLLALFSLVPLLFTHHLVVSAMSLSAGFFFAEMTIGPMWAIPMDIAPQHAGTASGMMNTGSALAAILSPVVGGFLIDRFGNWDLPFVGSMILMAVGVVLAFRMQPESKFDASTGLPPVPLSAEPGKAPL</sequence>
<dbReference type="Pfam" id="PF07690">
    <property type="entry name" value="MFS_1"/>
    <property type="match status" value="1"/>
</dbReference>
<proteinExistence type="predicted"/>
<dbReference type="PIRSF" id="PIRSF002808">
    <property type="entry name" value="Hexose_phosphate_transp"/>
    <property type="match status" value="1"/>
</dbReference>
<reference evidence="8 9" key="1">
    <citation type="submission" date="2019-03" db="EMBL/GenBank/DDBJ databases">
        <title>Genomic Encyclopedia of Type Strains, Phase IV (KMG-IV): sequencing the most valuable type-strain genomes for metagenomic binning, comparative biology and taxonomic classification.</title>
        <authorList>
            <person name="Goeker M."/>
        </authorList>
    </citation>
    <scope>NUCLEOTIDE SEQUENCE [LARGE SCALE GENOMIC DNA]</scope>
    <source>
        <strain evidence="8 9">DSM 24591</strain>
    </source>
</reference>
<evidence type="ECO:0000256" key="3">
    <source>
        <dbReference type="ARBA" id="ARBA00022692"/>
    </source>
</evidence>
<feature type="transmembrane region" description="Helical" evidence="6">
    <location>
        <begin position="49"/>
        <end position="69"/>
    </location>
</feature>
<dbReference type="GO" id="GO:0005886">
    <property type="term" value="C:plasma membrane"/>
    <property type="evidence" value="ECO:0007669"/>
    <property type="project" value="UniProtKB-SubCell"/>
</dbReference>
<keyword evidence="5 6" id="KW-0472">Membrane</keyword>
<dbReference type="InterPro" id="IPR036259">
    <property type="entry name" value="MFS_trans_sf"/>
</dbReference>
<evidence type="ECO:0000313" key="8">
    <source>
        <dbReference type="EMBL" id="TCT04041.1"/>
    </source>
</evidence>
<comment type="caution">
    <text evidence="8">The sequence shown here is derived from an EMBL/GenBank/DDBJ whole genome shotgun (WGS) entry which is preliminary data.</text>
</comment>
<dbReference type="OrthoDB" id="8596007at2"/>
<feature type="transmembrane region" description="Helical" evidence="6">
    <location>
        <begin position="261"/>
        <end position="282"/>
    </location>
</feature>
<evidence type="ECO:0000256" key="2">
    <source>
        <dbReference type="ARBA" id="ARBA00022475"/>
    </source>
</evidence>
<dbReference type="GO" id="GO:0022857">
    <property type="term" value="F:transmembrane transporter activity"/>
    <property type="evidence" value="ECO:0007669"/>
    <property type="project" value="InterPro"/>
</dbReference>
<dbReference type="InterPro" id="IPR011701">
    <property type="entry name" value="MFS"/>
</dbReference>
<evidence type="ECO:0000256" key="5">
    <source>
        <dbReference type="ARBA" id="ARBA00023136"/>
    </source>
</evidence>
<dbReference type="RefSeq" id="WP_132584005.1">
    <property type="nucleotide sequence ID" value="NZ_SMAJ01000013.1"/>
</dbReference>
<dbReference type="CDD" id="cd17319">
    <property type="entry name" value="MFS_ExuT_GudP_like"/>
    <property type="match status" value="1"/>
</dbReference>
<evidence type="ECO:0000256" key="6">
    <source>
        <dbReference type="SAM" id="Phobius"/>
    </source>
</evidence>
<feature type="transmembrane region" description="Helical" evidence="6">
    <location>
        <begin position="228"/>
        <end position="249"/>
    </location>
</feature>
<dbReference type="PANTHER" id="PTHR11662">
    <property type="entry name" value="SOLUTE CARRIER FAMILY 17"/>
    <property type="match status" value="1"/>
</dbReference>
<feature type="transmembrane region" description="Helical" evidence="6">
    <location>
        <begin position="78"/>
        <end position="97"/>
    </location>
</feature>
<keyword evidence="4 6" id="KW-1133">Transmembrane helix</keyword>
<feature type="transmembrane region" description="Helical" evidence="6">
    <location>
        <begin position="168"/>
        <end position="186"/>
    </location>
</feature>
<feature type="transmembrane region" description="Helical" evidence="6">
    <location>
        <begin position="385"/>
        <end position="404"/>
    </location>
</feature>
<feature type="domain" description="Major facilitator superfamily (MFS) profile" evidence="7">
    <location>
        <begin position="12"/>
        <end position="411"/>
    </location>
</feature>
<dbReference type="PROSITE" id="PS50850">
    <property type="entry name" value="MFS"/>
    <property type="match status" value="1"/>
</dbReference>
<dbReference type="AlphaFoldDB" id="A0A4R3LU90"/>
<dbReference type="Gene3D" id="1.20.1250.20">
    <property type="entry name" value="MFS general substrate transporter like domains"/>
    <property type="match status" value="2"/>
</dbReference>
<organism evidence="8 9">
    <name type="scientific">Paralcaligenes ureilyticus</name>
    <dbReference type="NCBI Taxonomy" id="627131"/>
    <lineage>
        <taxon>Bacteria</taxon>
        <taxon>Pseudomonadati</taxon>
        <taxon>Pseudomonadota</taxon>
        <taxon>Betaproteobacteria</taxon>
        <taxon>Burkholderiales</taxon>
        <taxon>Alcaligenaceae</taxon>
        <taxon>Paralcaligenes</taxon>
    </lineage>
</organism>
<dbReference type="InterPro" id="IPR050382">
    <property type="entry name" value="MFS_Na/Anion_cotransporter"/>
</dbReference>
<evidence type="ECO:0000313" key="9">
    <source>
        <dbReference type="Proteomes" id="UP000295525"/>
    </source>
</evidence>
<dbReference type="PANTHER" id="PTHR11662:SF399">
    <property type="entry name" value="FI19708P1-RELATED"/>
    <property type="match status" value="1"/>
</dbReference>
<keyword evidence="9" id="KW-1185">Reference proteome</keyword>
<gene>
    <name evidence="8" type="ORF">EDC26_11318</name>
</gene>
<keyword evidence="3 6" id="KW-0812">Transmembrane</keyword>
<accession>A0A4R3LU90</accession>
<comment type="subcellular location">
    <subcellularLocation>
        <location evidence="1">Cell membrane</location>
        <topology evidence="1">Multi-pass membrane protein</topology>
    </subcellularLocation>
</comment>
<name>A0A4R3LU90_9BURK</name>
<dbReference type="SUPFAM" id="SSF103473">
    <property type="entry name" value="MFS general substrate transporter"/>
    <property type="match status" value="1"/>
</dbReference>